<dbReference type="GO" id="GO:0016993">
    <property type="term" value="F:precorrin-8X methylmutase activity"/>
    <property type="evidence" value="ECO:0007669"/>
    <property type="project" value="InterPro"/>
</dbReference>
<dbReference type="Gene3D" id="3.40.50.10230">
    <property type="entry name" value="Cobalamin biosynthesis CobH/CbiC, precorrin-8X methylmutase"/>
    <property type="match status" value="1"/>
</dbReference>
<protein>
    <submittedName>
        <fullName evidence="6">Precorrin-8X methylmutase</fullName>
    </submittedName>
</protein>
<evidence type="ECO:0000313" key="7">
    <source>
        <dbReference type="Proteomes" id="UP000280307"/>
    </source>
</evidence>
<accession>A0A426U9Z0</accession>
<evidence type="ECO:0000256" key="4">
    <source>
        <dbReference type="ARBA" id="ARBA00023235"/>
    </source>
</evidence>
<dbReference type="Pfam" id="PF02570">
    <property type="entry name" value="CbiC"/>
    <property type="match status" value="1"/>
</dbReference>
<comment type="similarity">
    <text evidence="2">Belongs to the CobH/CbiC family.</text>
</comment>
<proteinExistence type="inferred from homology"/>
<dbReference type="PANTHER" id="PTHR43588">
    <property type="entry name" value="COBALT-PRECORRIN-8 METHYLMUTASE"/>
    <property type="match status" value="1"/>
</dbReference>
<dbReference type="EMBL" id="RSAS01000083">
    <property type="protein sequence ID" value="RRR77021.1"/>
    <property type="molecule type" value="Genomic_DNA"/>
</dbReference>
<gene>
    <name evidence="6" type="ORF">EI684_02085</name>
</gene>
<evidence type="ECO:0000256" key="2">
    <source>
        <dbReference type="ARBA" id="ARBA00009774"/>
    </source>
</evidence>
<comment type="pathway">
    <text evidence="1">Cofactor biosynthesis; adenosylcobalamin biosynthesis.</text>
</comment>
<dbReference type="AlphaFoldDB" id="A0A426U9Z0"/>
<feature type="domain" description="Cobalamin biosynthesis precorrin-8X methylmutase CobH/CbiC" evidence="5">
    <location>
        <begin position="9"/>
        <end position="206"/>
    </location>
</feature>
<sequence>MSSLHPHAIAAQSFVLIREGLAERGKILPAPLSAVVERIIHTTADFEFADLVQTSPAAVEAGVRALQKGCAVLTDVEMVRIGINRQRLERLGGTLHCLMNDPAVLPADAAGGLTRSVQAMRLAAERGLLTDSIVAIGNAPTALEELLRLLETGTRPALIIGVPVGFVGAAESKAALAAVTTVPWLITQGRKGGSTIAVATVNALLRLAVGAGNDEL</sequence>
<keyword evidence="4" id="KW-0413">Isomerase</keyword>
<reference evidence="6 7" key="1">
    <citation type="submission" date="2018-12" db="EMBL/GenBank/DDBJ databases">
        <title>Genome Sequence of Candidatus Viridilinea halotolerans isolated from saline sulfide-rich spring.</title>
        <authorList>
            <person name="Grouzdev D.S."/>
            <person name="Burganskaya E.I."/>
            <person name="Krutkina M.S."/>
            <person name="Sukhacheva M.V."/>
            <person name="Gorlenko V.M."/>
        </authorList>
    </citation>
    <scope>NUCLEOTIDE SEQUENCE [LARGE SCALE GENOMIC DNA]</scope>
    <source>
        <strain evidence="6">Chok-6</strain>
    </source>
</reference>
<dbReference type="GO" id="GO:0009236">
    <property type="term" value="P:cobalamin biosynthetic process"/>
    <property type="evidence" value="ECO:0007669"/>
    <property type="project" value="UniProtKB-UniPathway"/>
</dbReference>
<evidence type="ECO:0000313" key="6">
    <source>
        <dbReference type="EMBL" id="RRR77021.1"/>
    </source>
</evidence>
<evidence type="ECO:0000259" key="5">
    <source>
        <dbReference type="Pfam" id="PF02570"/>
    </source>
</evidence>
<keyword evidence="3" id="KW-0169">Cobalamin biosynthesis</keyword>
<comment type="caution">
    <text evidence="6">The sequence shown here is derived from an EMBL/GenBank/DDBJ whole genome shotgun (WGS) entry which is preliminary data.</text>
</comment>
<dbReference type="SUPFAM" id="SSF63965">
    <property type="entry name" value="Precorrin-8X methylmutase CbiC/CobH"/>
    <property type="match status" value="1"/>
</dbReference>
<dbReference type="UniPathway" id="UPA00148"/>
<organism evidence="6 7">
    <name type="scientific">Candidatus Viridilinea halotolerans</name>
    <dbReference type="NCBI Taxonomy" id="2491704"/>
    <lineage>
        <taxon>Bacteria</taxon>
        <taxon>Bacillati</taxon>
        <taxon>Chloroflexota</taxon>
        <taxon>Chloroflexia</taxon>
        <taxon>Chloroflexales</taxon>
        <taxon>Chloroflexineae</taxon>
        <taxon>Oscillochloridaceae</taxon>
        <taxon>Candidatus Viridilinea</taxon>
    </lineage>
</organism>
<evidence type="ECO:0000256" key="1">
    <source>
        <dbReference type="ARBA" id="ARBA00004953"/>
    </source>
</evidence>
<name>A0A426U9Z0_9CHLR</name>
<dbReference type="InterPro" id="IPR003722">
    <property type="entry name" value="Cbl_synth_CobH/CbiC"/>
</dbReference>
<dbReference type="PANTHER" id="PTHR43588:SF1">
    <property type="entry name" value="COBALT-PRECORRIN-8 METHYLMUTASE"/>
    <property type="match status" value="1"/>
</dbReference>
<dbReference type="Proteomes" id="UP000280307">
    <property type="component" value="Unassembled WGS sequence"/>
</dbReference>
<evidence type="ECO:0000256" key="3">
    <source>
        <dbReference type="ARBA" id="ARBA00022573"/>
    </source>
</evidence>
<dbReference type="InterPro" id="IPR036588">
    <property type="entry name" value="CobH/CbiC_sf"/>
</dbReference>